<organism evidence="22 23">
    <name type="scientific">Candidatus Proximibacter danicus</name>
    <dbReference type="NCBI Taxonomy" id="2954365"/>
    <lineage>
        <taxon>Bacteria</taxon>
        <taxon>Pseudomonadati</taxon>
        <taxon>Pseudomonadota</taxon>
        <taxon>Betaproteobacteria</taxon>
        <taxon>Candidatus Proximibacter</taxon>
    </lineage>
</organism>
<comment type="similarity">
    <text evidence="3 19">In the N-terminal section; belongs to the NnrE/AIBP family.</text>
</comment>
<dbReference type="GO" id="GO:0046496">
    <property type="term" value="P:nicotinamide nucleotide metabolic process"/>
    <property type="evidence" value="ECO:0007669"/>
    <property type="project" value="UniProtKB-UniRule"/>
</dbReference>
<evidence type="ECO:0000256" key="18">
    <source>
        <dbReference type="HAMAP-Rule" id="MF_01966"/>
    </source>
</evidence>
<dbReference type="NCBIfam" id="TIGR00197">
    <property type="entry name" value="yjeF_nterm"/>
    <property type="match status" value="1"/>
</dbReference>
<dbReference type="GO" id="GO:0110051">
    <property type="term" value="P:metabolite repair"/>
    <property type="evidence" value="ECO:0007669"/>
    <property type="project" value="TreeGrafter"/>
</dbReference>
<evidence type="ECO:0000256" key="7">
    <source>
        <dbReference type="ARBA" id="ARBA00022840"/>
    </source>
</evidence>
<dbReference type="Gene3D" id="3.40.50.10260">
    <property type="entry name" value="YjeF N-terminal domain"/>
    <property type="match status" value="1"/>
</dbReference>
<dbReference type="InterPro" id="IPR029056">
    <property type="entry name" value="Ribokinase-like"/>
</dbReference>
<evidence type="ECO:0000256" key="6">
    <source>
        <dbReference type="ARBA" id="ARBA00022741"/>
    </source>
</evidence>
<dbReference type="InterPro" id="IPR017953">
    <property type="entry name" value="Carbohydrate_kinase_pred_CS"/>
</dbReference>
<keyword evidence="8 17" id="KW-0521">NADP</keyword>
<dbReference type="Proteomes" id="UP000886689">
    <property type="component" value="Unassembled WGS sequence"/>
</dbReference>
<comment type="catalytic activity">
    <reaction evidence="16 17 19">
        <text>(6S)-NADPHX + ADP = AMP + phosphate + NADPH + H(+)</text>
        <dbReference type="Rhea" id="RHEA:32235"/>
        <dbReference type="ChEBI" id="CHEBI:15378"/>
        <dbReference type="ChEBI" id="CHEBI:43474"/>
        <dbReference type="ChEBI" id="CHEBI:57783"/>
        <dbReference type="ChEBI" id="CHEBI:64076"/>
        <dbReference type="ChEBI" id="CHEBI:456215"/>
        <dbReference type="ChEBI" id="CHEBI:456216"/>
        <dbReference type="EC" id="4.2.1.136"/>
    </reaction>
</comment>
<keyword evidence="7 17" id="KW-0067">ATP-binding</keyword>
<comment type="caution">
    <text evidence="18">Lacks conserved residue(s) required for the propagation of feature annotation.</text>
</comment>
<dbReference type="InterPro" id="IPR004443">
    <property type="entry name" value="YjeF_N_dom"/>
</dbReference>
<dbReference type="InterPro" id="IPR036652">
    <property type="entry name" value="YjeF_N_dom_sf"/>
</dbReference>
<keyword evidence="13" id="KW-0511">Multifunctional enzyme</keyword>
<feature type="binding site" evidence="18">
    <location>
        <position position="56"/>
    </location>
    <ligand>
        <name>K(+)</name>
        <dbReference type="ChEBI" id="CHEBI:29103"/>
    </ligand>
</feature>
<dbReference type="SUPFAM" id="SSF64153">
    <property type="entry name" value="YjeF N-terminal domain-like"/>
    <property type="match status" value="1"/>
</dbReference>
<evidence type="ECO:0000256" key="9">
    <source>
        <dbReference type="ARBA" id="ARBA00022958"/>
    </source>
</evidence>
<comment type="function">
    <text evidence="17">Catalyzes the dehydration of the S-form of NAD(P)HX at the expense of ADP, which is converted to AMP. Together with NAD(P)HX epimerase, which catalyzes the epimerization of the S- and R-forms, the enzyme allows the repair of both epimers of NAD(P)HX, a damaged form of NAD(P)H that is a result of enzymatic or heat-dependent hydration.</text>
</comment>
<dbReference type="PANTHER" id="PTHR12592">
    <property type="entry name" value="ATP-DEPENDENT (S)-NAD(P)H-HYDRATE DEHYDRATASE FAMILY MEMBER"/>
    <property type="match status" value="1"/>
</dbReference>
<evidence type="ECO:0000256" key="13">
    <source>
        <dbReference type="ARBA" id="ARBA00023268"/>
    </source>
</evidence>
<feature type="binding site" evidence="17">
    <location>
        <position position="431"/>
    </location>
    <ligand>
        <name>(6S)-NADPHX</name>
        <dbReference type="ChEBI" id="CHEBI:64076"/>
    </ligand>
</feature>
<evidence type="ECO:0000259" key="21">
    <source>
        <dbReference type="PROSITE" id="PS51385"/>
    </source>
</evidence>
<comment type="cofactor">
    <cofactor evidence="17">
        <name>Mg(2+)</name>
        <dbReference type="ChEBI" id="CHEBI:18420"/>
    </cofactor>
</comment>
<evidence type="ECO:0000256" key="2">
    <source>
        <dbReference type="ARBA" id="ARBA00000909"/>
    </source>
</evidence>
<dbReference type="NCBIfam" id="TIGR00196">
    <property type="entry name" value="yjeF_cterm"/>
    <property type="match status" value="1"/>
</dbReference>
<comment type="function">
    <text evidence="18">Catalyzes the epimerization of the S- and R-forms of NAD(P)HX, a damaged form of NAD(P)H that is a result of enzymatic or heat-dependent hydration. This is a prerequisite for the S-specific NAD(P)H-hydrate dehydratase to allow the repair of both epimers of NAD(P)HX.</text>
</comment>
<dbReference type="Gene3D" id="3.40.1190.20">
    <property type="match status" value="1"/>
</dbReference>
<comment type="cofactor">
    <cofactor evidence="18 19">
        <name>K(+)</name>
        <dbReference type="ChEBI" id="CHEBI:29103"/>
    </cofactor>
    <text evidence="18 19">Binds 1 potassium ion per subunit.</text>
</comment>
<feature type="binding site" evidence="17">
    <location>
        <position position="311"/>
    </location>
    <ligand>
        <name>(6S)-NADPHX</name>
        <dbReference type="ChEBI" id="CHEBI:64076"/>
    </ligand>
</feature>
<keyword evidence="11 18" id="KW-0413">Isomerase</keyword>
<dbReference type="Pfam" id="PF03853">
    <property type="entry name" value="YjeF_N"/>
    <property type="match status" value="1"/>
</dbReference>
<protein>
    <recommendedName>
        <fullName evidence="19">Bifunctional NAD(P)H-hydrate repair enzyme</fullName>
    </recommendedName>
    <alternativeName>
        <fullName evidence="19">Nicotinamide nucleotide repair protein</fullName>
    </alternativeName>
    <domain>
        <recommendedName>
            <fullName evidence="19">ADP-dependent (S)-NAD(P)H-hydrate dehydratase</fullName>
            <ecNumber evidence="19">4.2.1.136</ecNumber>
        </recommendedName>
        <alternativeName>
            <fullName evidence="19">ADP-dependent NAD(P)HX dehydratase</fullName>
        </alternativeName>
    </domain>
    <domain>
        <recommendedName>
            <fullName evidence="19">NAD(P)H-hydrate epimerase</fullName>
            <ecNumber evidence="19">5.1.99.6</ecNumber>
        </recommendedName>
    </domain>
</protein>
<dbReference type="GO" id="GO:0052856">
    <property type="term" value="F:NAD(P)HX epimerase activity"/>
    <property type="evidence" value="ECO:0007669"/>
    <property type="project" value="UniProtKB-UniRule"/>
</dbReference>
<dbReference type="InterPro" id="IPR000631">
    <property type="entry name" value="CARKD"/>
</dbReference>
<evidence type="ECO:0000256" key="5">
    <source>
        <dbReference type="ARBA" id="ARBA00022723"/>
    </source>
</evidence>
<evidence type="ECO:0000256" key="15">
    <source>
        <dbReference type="ARBA" id="ARBA00048238"/>
    </source>
</evidence>
<dbReference type="InterPro" id="IPR030677">
    <property type="entry name" value="Nnr"/>
</dbReference>
<evidence type="ECO:0000256" key="17">
    <source>
        <dbReference type="HAMAP-Rule" id="MF_01965"/>
    </source>
</evidence>
<dbReference type="SUPFAM" id="SSF53613">
    <property type="entry name" value="Ribokinase-like"/>
    <property type="match status" value="1"/>
</dbReference>
<feature type="binding site" evidence="17">
    <location>
        <position position="364"/>
    </location>
    <ligand>
        <name>(6S)-NADPHX</name>
        <dbReference type="ChEBI" id="CHEBI:64076"/>
    </ligand>
</feature>
<sequence>MHNAPLYRAAGLRNLEAAASDQPLMQRAGLAAADLACTLLHDSQRPLLILAGPGNNGGDGFEAGMHLLQRFCDVRLVFAGEAARLPADAAAARQRFLAAGGRELTTIPKDENWGLIIDALFGIGLQRDLTGHFAELVAAANALAACNACPLLALDCPSGLDADTGAVRGIAIRASHTITFIAAKPGLLTADGPDHCGKLQTAALDLEAAALVAPDGESVARAHFANLLRPRLRNSHKGSNGSAGILGGACSMVGAAFLAGRAALQLGSGRVYLGLIDPNAPSFDPVQPELMLRSASTLLATPLTALACGPGMGTDSAQIAQLETAAALDLPLLLDADALNLLASEGNLEIAIATRKATTLLTPHPAEAARLLDCDVADIQADRIAAACAIAAQFNAHVALKACGTVLATPDGRWRINTTGNPGMGSAGMGDVLSGIVVALLAQGWPAESALAAGVHLHGAAADLLATNGGNITSAIGLTASETIPAARHLLNQWVANDD</sequence>
<comment type="similarity">
    <text evidence="18">Belongs to the NnrE/AIBP family.</text>
</comment>
<dbReference type="EC" id="4.2.1.136" evidence="19"/>
<dbReference type="PANTHER" id="PTHR12592:SF0">
    <property type="entry name" value="ATP-DEPENDENT (S)-NAD(P)H-HYDRATE DEHYDRATASE"/>
    <property type="match status" value="1"/>
</dbReference>
<comment type="similarity">
    <text evidence="4 19">In the C-terminal section; belongs to the NnrD/CARKD family.</text>
</comment>
<reference evidence="22" key="1">
    <citation type="submission" date="2020-10" db="EMBL/GenBank/DDBJ databases">
        <title>Connecting structure to function with the recovery of over 1000 high-quality activated sludge metagenome-assembled genomes encoding full-length rRNA genes using long-read sequencing.</title>
        <authorList>
            <person name="Singleton C.M."/>
            <person name="Petriglieri F."/>
            <person name="Kristensen J.M."/>
            <person name="Kirkegaard R.H."/>
            <person name="Michaelsen T.Y."/>
            <person name="Andersen M.H."/>
            <person name="Karst S.M."/>
            <person name="Dueholm M.S."/>
            <person name="Nielsen P.H."/>
            <person name="Albertsen M."/>
        </authorList>
    </citation>
    <scope>NUCLEOTIDE SEQUENCE</scope>
    <source>
        <strain evidence="22">Hirt_18-Q3-R61-65_BATAC.395</strain>
    </source>
</reference>
<feature type="binding site" evidence="18">
    <location>
        <begin position="55"/>
        <end position="59"/>
    </location>
    <ligand>
        <name>(6S)-NADPHX</name>
        <dbReference type="ChEBI" id="CHEBI:64076"/>
    </ligand>
</feature>
<evidence type="ECO:0000256" key="14">
    <source>
        <dbReference type="ARBA" id="ARBA00025153"/>
    </source>
</evidence>
<feature type="binding site" evidence="18">
    <location>
        <begin position="122"/>
        <end position="128"/>
    </location>
    <ligand>
        <name>(6S)-NADPHX</name>
        <dbReference type="ChEBI" id="CHEBI:64076"/>
    </ligand>
</feature>
<dbReference type="HAMAP" id="MF_01965">
    <property type="entry name" value="NADHX_dehydratase"/>
    <property type="match status" value="1"/>
</dbReference>
<evidence type="ECO:0000256" key="10">
    <source>
        <dbReference type="ARBA" id="ARBA00023027"/>
    </source>
</evidence>
<name>A0A9D7PQP7_9PROT</name>
<keyword evidence="12 17" id="KW-0456">Lyase</keyword>
<evidence type="ECO:0000259" key="20">
    <source>
        <dbReference type="PROSITE" id="PS51383"/>
    </source>
</evidence>
<comment type="catalytic activity">
    <reaction evidence="1 18 19">
        <text>(6R)-NADHX = (6S)-NADHX</text>
        <dbReference type="Rhea" id="RHEA:32215"/>
        <dbReference type="ChEBI" id="CHEBI:64074"/>
        <dbReference type="ChEBI" id="CHEBI:64075"/>
        <dbReference type="EC" id="5.1.99.6"/>
    </reaction>
</comment>
<keyword evidence="10 17" id="KW-0520">NAD</keyword>
<dbReference type="PROSITE" id="PS51383">
    <property type="entry name" value="YJEF_C_3"/>
    <property type="match status" value="1"/>
</dbReference>
<dbReference type="PROSITE" id="PS01050">
    <property type="entry name" value="YJEF_C_2"/>
    <property type="match status" value="1"/>
</dbReference>
<proteinExistence type="inferred from homology"/>
<dbReference type="GO" id="GO:0005524">
    <property type="term" value="F:ATP binding"/>
    <property type="evidence" value="ECO:0007669"/>
    <property type="project" value="UniProtKB-UniRule"/>
</dbReference>
<evidence type="ECO:0000256" key="8">
    <source>
        <dbReference type="ARBA" id="ARBA00022857"/>
    </source>
</evidence>
<feature type="binding site" evidence="18">
    <location>
        <position position="158"/>
    </location>
    <ligand>
        <name>K(+)</name>
        <dbReference type="ChEBI" id="CHEBI:29103"/>
    </ligand>
</feature>
<dbReference type="PIRSF" id="PIRSF017184">
    <property type="entry name" value="Nnr"/>
    <property type="match status" value="1"/>
</dbReference>
<keyword evidence="5 18" id="KW-0479">Metal-binding</keyword>
<dbReference type="HAMAP" id="MF_01966">
    <property type="entry name" value="NADHX_epimerase"/>
    <property type="match status" value="1"/>
</dbReference>
<feature type="binding site" evidence="18">
    <location>
        <position position="118"/>
    </location>
    <ligand>
        <name>K(+)</name>
        <dbReference type="ChEBI" id="CHEBI:29103"/>
    </ligand>
</feature>
<evidence type="ECO:0000313" key="23">
    <source>
        <dbReference type="Proteomes" id="UP000886689"/>
    </source>
</evidence>
<dbReference type="GO" id="GO:0052855">
    <property type="term" value="F:ADP-dependent NAD(P)H-hydrate dehydratase activity"/>
    <property type="evidence" value="ECO:0007669"/>
    <property type="project" value="UniProtKB-UniRule"/>
</dbReference>
<evidence type="ECO:0000256" key="19">
    <source>
        <dbReference type="PIRNR" id="PIRNR017184"/>
    </source>
</evidence>
<feature type="binding site" evidence="17">
    <location>
        <position position="430"/>
    </location>
    <ligand>
        <name>AMP</name>
        <dbReference type="ChEBI" id="CHEBI:456215"/>
    </ligand>
</feature>
<feature type="domain" description="YjeF C-terminal" evidence="20">
    <location>
        <begin position="220"/>
        <end position="494"/>
    </location>
</feature>
<evidence type="ECO:0000256" key="1">
    <source>
        <dbReference type="ARBA" id="ARBA00000013"/>
    </source>
</evidence>
<comment type="catalytic activity">
    <reaction evidence="2 18 19">
        <text>(6R)-NADPHX = (6S)-NADPHX</text>
        <dbReference type="Rhea" id="RHEA:32227"/>
        <dbReference type="ChEBI" id="CHEBI:64076"/>
        <dbReference type="ChEBI" id="CHEBI:64077"/>
        <dbReference type="EC" id="5.1.99.6"/>
    </reaction>
</comment>
<evidence type="ECO:0000256" key="16">
    <source>
        <dbReference type="ARBA" id="ARBA00049209"/>
    </source>
</evidence>
<keyword evidence="6 17" id="KW-0547">Nucleotide-binding</keyword>
<keyword evidence="9 18" id="KW-0630">Potassium</keyword>
<feature type="binding site" evidence="18">
    <location>
        <position position="155"/>
    </location>
    <ligand>
        <name>(6S)-NADPHX</name>
        <dbReference type="ChEBI" id="CHEBI:64076"/>
    </ligand>
</feature>
<comment type="subunit">
    <text evidence="17">Homotetramer.</text>
</comment>
<evidence type="ECO:0000313" key="22">
    <source>
        <dbReference type="EMBL" id="MBK8522957.1"/>
    </source>
</evidence>
<dbReference type="CDD" id="cd01171">
    <property type="entry name" value="YXKO-related"/>
    <property type="match status" value="1"/>
</dbReference>
<dbReference type="Pfam" id="PF01256">
    <property type="entry name" value="Carb_kinase"/>
    <property type="match status" value="1"/>
</dbReference>
<dbReference type="EC" id="5.1.99.6" evidence="19"/>
<accession>A0A9D7PQP7</accession>
<comment type="function">
    <text evidence="14 19">Bifunctional enzyme that catalyzes the epimerization of the S- and R-forms of NAD(P)HX and the dehydration of the S-form of NAD(P)HX at the expense of ADP, which is converted to AMP. This allows the repair of both epimers of NAD(P)HX, a damaged form of NAD(P)H that is a result of enzymatic or heat-dependent hydration.</text>
</comment>
<feature type="binding site" evidence="17">
    <location>
        <position position="255"/>
    </location>
    <ligand>
        <name>(6S)-NADPHX</name>
        <dbReference type="ChEBI" id="CHEBI:64076"/>
    </ligand>
</feature>
<dbReference type="PROSITE" id="PS51385">
    <property type="entry name" value="YJEF_N"/>
    <property type="match status" value="1"/>
</dbReference>
<evidence type="ECO:0000256" key="11">
    <source>
        <dbReference type="ARBA" id="ARBA00023235"/>
    </source>
</evidence>
<dbReference type="AlphaFoldDB" id="A0A9D7PQP7"/>
<dbReference type="GO" id="GO:0046872">
    <property type="term" value="F:metal ion binding"/>
    <property type="evidence" value="ECO:0007669"/>
    <property type="project" value="UniProtKB-UniRule"/>
</dbReference>
<gene>
    <name evidence="17" type="primary">nnrD</name>
    <name evidence="18" type="synonym">nnrE</name>
    <name evidence="22" type="ORF">IPL58_01780</name>
</gene>
<dbReference type="EMBL" id="JADJUC010000001">
    <property type="protein sequence ID" value="MBK8522957.1"/>
    <property type="molecule type" value="Genomic_DNA"/>
</dbReference>
<feature type="domain" description="YjeF N-terminal" evidence="21">
    <location>
        <begin position="12"/>
        <end position="212"/>
    </location>
</feature>
<feature type="binding site" evidence="17">
    <location>
        <begin position="401"/>
        <end position="405"/>
    </location>
    <ligand>
        <name>AMP</name>
        <dbReference type="ChEBI" id="CHEBI:456215"/>
    </ligand>
</feature>
<evidence type="ECO:0000256" key="3">
    <source>
        <dbReference type="ARBA" id="ARBA00006001"/>
    </source>
</evidence>
<evidence type="ECO:0000256" key="12">
    <source>
        <dbReference type="ARBA" id="ARBA00023239"/>
    </source>
</evidence>
<comment type="caution">
    <text evidence="22">The sequence shown here is derived from an EMBL/GenBank/DDBJ whole genome shotgun (WGS) entry which is preliminary data.</text>
</comment>
<comment type="catalytic activity">
    <reaction evidence="15 17 19">
        <text>(6S)-NADHX + ADP = AMP + phosphate + NADH + H(+)</text>
        <dbReference type="Rhea" id="RHEA:32223"/>
        <dbReference type="ChEBI" id="CHEBI:15378"/>
        <dbReference type="ChEBI" id="CHEBI:43474"/>
        <dbReference type="ChEBI" id="CHEBI:57945"/>
        <dbReference type="ChEBI" id="CHEBI:64074"/>
        <dbReference type="ChEBI" id="CHEBI:456215"/>
        <dbReference type="ChEBI" id="CHEBI:456216"/>
        <dbReference type="EC" id="4.2.1.136"/>
    </reaction>
</comment>
<evidence type="ECO:0000256" key="4">
    <source>
        <dbReference type="ARBA" id="ARBA00009524"/>
    </source>
</evidence>
<comment type="similarity">
    <text evidence="17">Belongs to the NnrD/CARKD family.</text>
</comment>